<feature type="domain" description="Fe2OG dioxygenase" evidence="3">
    <location>
        <begin position="94"/>
        <end position="198"/>
    </location>
</feature>
<gene>
    <name evidence="4" type="ORF">KFL_006800010</name>
</gene>
<accession>A0A1Y1IIR0</accession>
<dbReference type="PANTHER" id="PTHR33099">
    <property type="entry name" value="FE2OG DIOXYGENASE DOMAIN-CONTAINING PROTEIN"/>
    <property type="match status" value="1"/>
</dbReference>
<dbReference type="Proteomes" id="UP000054558">
    <property type="component" value="Unassembled WGS sequence"/>
</dbReference>
<sequence length="388" mass="43337">MSDLLGQIGKNAEGLTATFCYGGFVPLPIEGLKLFYLPSNETARESKVLELPVSSGEEEDLLQLLDACEEATFGRGLEDVLDPTYRALSRLTFYWRAMLSFCVDKYLFTVSLGPGDFFKAHVDTPRGGDMFGSLVICLPSPYEGGELHIRHRGQTCVIDWSKKSGEAIQWCALYSDCEHEIKEVTSNYRITLTYNLYAEAEAPYPGHPLSARAELRALPLFRTLSEALAQESFMPGGGRLGFMCQHRYPHVSNTFAERPAALLKGADAVLYAAARALGLHVRFVHLSQIARPWEERCKIARASRARREAEGVDEESEEEEEEPFEDEGDFVGEKVVESSALLCGEGFAGQSMARTARTRKKNRWSRSNGEYLEDLLIPLSAVEFEKYS</sequence>
<dbReference type="EMBL" id="DF237629">
    <property type="protein sequence ID" value="GAQ90745.1"/>
    <property type="molecule type" value="Genomic_DNA"/>
</dbReference>
<reference evidence="4 5" key="1">
    <citation type="journal article" date="2014" name="Nat. Commun.">
        <title>Klebsormidium flaccidum genome reveals primary factors for plant terrestrial adaptation.</title>
        <authorList>
            <person name="Hori K."/>
            <person name="Maruyama F."/>
            <person name="Fujisawa T."/>
            <person name="Togashi T."/>
            <person name="Yamamoto N."/>
            <person name="Seo M."/>
            <person name="Sato S."/>
            <person name="Yamada T."/>
            <person name="Mori H."/>
            <person name="Tajima N."/>
            <person name="Moriyama T."/>
            <person name="Ikeuchi M."/>
            <person name="Watanabe M."/>
            <person name="Wada H."/>
            <person name="Kobayashi K."/>
            <person name="Saito M."/>
            <person name="Masuda T."/>
            <person name="Sasaki-Sekimoto Y."/>
            <person name="Mashiguchi K."/>
            <person name="Awai K."/>
            <person name="Shimojima M."/>
            <person name="Masuda S."/>
            <person name="Iwai M."/>
            <person name="Nobusawa T."/>
            <person name="Narise T."/>
            <person name="Kondo S."/>
            <person name="Saito H."/>
            <person name="Sato R."/>
            <person name="Murakawa M."/>
            <person name="Ihara Y."/>
            <person name="Oshima-Yamada Y."/>
            <person name="Ohtaka K."/>
            <person name="Satoh M."/>
            <person name="Sonobe K."/>
            <person name="Ishii M."/>
            <person name="Ohtani R."/>
            <person name="Kanamori-Sato M."/>
            <person name="Honoki R."/>
            <person name="Miyazaki D."/>
            <person name="Mochizuki H."/>
            <person name="Umetsu J."/>
            <person name="Higashi K."/>
            <person name="Shibata D."/>
            <person name="Kamiya Y."/>
            <person name="Sato N."/>
            <person name="Nakamura Y."/>
            <person name="Tabata S."/>
            <person name="Ida S."/>
            <person name="Kurokawa K."/>
            <person name="Ohta H."/>
        </authorList>
    </citation>
    <scope>NUCLEOTIDE SEQUENCE [LARGE SCALE GENOMIC DNA]</scope>
    <source>
        <strain evidence="4 5">NIES-2285</strain>
    </source>
</reference>
<keyword evidence="1" id="KW-0560">Oxidoreductase</keyword>
<proteinExistence type="inferred from homology"/>
<dbReference type="Gene3D" id="2.60.120.620">
    <property type="entry name" value="q2cbj1_9rhob like domain"/>
    <property type="match status" value="1"/>
</dbReference>
<dbReference type="PANTHER" id="PTHR33099:SF14">
    <property type="entry name" value="PROLYL 4-HYDROXYLASE ALPHA SUBUNIT FE(2+) 2OG DIOXYGENASE DOMAIN-CONTAINING PROTEIN"/>
    <property type="match status" value="1"/>
</dbReference>
<dbReference type="STRING" id="105231.A0A1Y1IIR0"/>
<evidence type="ECO:0000256" key="1">
    <source>
        <dbReference type="RuleBase" id="RU003682"/>
    </source>
</evidence>
<feature type="region of interest" description="Disordered" evidence="2">
    <location>
        <begin position="307"/>
        <end position="330"/>
    </location>
</feature>
<dbReference type="PROSITE" id="PS51471">
    <property type="entry name" value="FE2OG_OXY"/>
    <property type="match status" value="1"/>
</dbReference>
<feature type="compositionally biased region" description="Acidic residues" evidence="2">
    <location>
        <begin position="311"/>
        <end position="330"/>
    </location>
</feature>
<dbReference type="OrthoDB" id="27483at2759"/>
<evidence type="ECO:0000256" key="2">
    <source>
        <dbReference type="SAM" id="MobiDB-lite"/>
    </source>
</evidence>
<name>A0A1Y1IIR0_KLENI</name>
<feature type="non-terminal residue" evidence="4">
    <location>
        <position position="388"/>
    </location>
</feature>
<evidence type="ECO:0000313" key="4">
    <source>
        <dbReference type="EMBL" id="GAQ90745.1"/>
    </source>
</evidence>
<dbReference type="Pfam" id="PF13640">
    <property type="entry name" value="2OG-FeII_Oxy_3"/>
    <property type="match status" value="1"/>
</dbReference>
<keyword evidence="5" id="KW-1185">Reference proteome</keyword>
<dbReference type="InterPro" id="IPR005123">
    <property type="entry name" value="Oxoglu/Fe-dep_dioxygenase_dom"/>
</dbReference>
<keyword evidence="1" id="KW-0479">Metal-binding</keyword>
<dbReference type="InterPro" id="IPR044862">
    <property type="entry name" value="Pro_4_hyd_alph_FE2OG_OXY"/>
</dbReference>
<comment type="similarity">
    <text evidence="1">Belongs to the iron/ascorbate-dependent oxidoreductase family.</text>
</comment>
<organism evidence="4 5">
    <name type="scientific">Klebsormidium nitens</name>
    <name type="common">Green alga</name>
    <name type="synonym">Ulothrix nitens</name>
    <dbReference type="NCBI Taxonomy" id="105231"/>
    <lineage>
        <taxon>Eukaryota</taxon>
        <taxon>Viridiplantae</taxon>
        <taxon>Streptophyta</taxon>
        <taxon>Klebsormidiophyceae</taxon>
        <taxon>Klebsormidiales</taxon>
        <taxon>Klebsormidiaceae</taxon>
        <taxon>Klebsormidium</taxon>
    </lineage>
</organism>
<protein>
    <recommendedName>
        <fullName evidence="3">Fe2OG dioxygenase domain-containing protein</fullName>
    </recommendedName>
</protein>
<dbReference type="AlphaFoldDB" id="A0A1Y1IIR0"/>
<evidence type="ECO:0000259" key="3">
    <source>
        <dbReference type="PROSITE" id="PS51471"/>
    </source>
</evidence>
<dbReference type="GO" id="GO:0046872">
    <property type="term" value="F:metal ion binding"/>
    <property type="evidence" value="ECO:0007669"/>
    <property type="project" value="UniProtKB-KW"/>
</dbReference>
<dbReference type="GO" id="GO:0016491">
    <property type="term" value="F:oxidoreductase activity"/>
    <property type="evidence" value="ECO:0007669"/>
    <property type="project" value="UniProtKB-KW"/>
</dbReference>
<keyword evidence="1" id="KW-0408">Iron</keyword>
<evidence type="ECO:0000313" key="5">
    <source>
        <dbReference type="Proteomes" id="UP000054558"/>
    </source>
</evidence>
<dbReference type="OMA" id="AYGNEPY"/>